<keyword evidence="2" id="KW-1185">Reference proteome</keyword>
<dbReference type="RefSeq" id="WP_331263204.1">
    <property type="nucleotide sequence ID" value="NZ_BAAAZA010000032.1"/>
</dbReference>
<dbReference type="EMBL" id="BAAAZA010000032">
    <property type="protein sequence ID" value="GAA3894613.1"/>
    <property type="molecule type" value="Genomic_DNA"/>
</dbReference>
<reference evidence="2" key="1">
    <citation type="journal article" date="2019" name="Int. J. Syst. Evol. Microbiol.">
        <title>The Global Catalogue of Microorganisms (GCM) 10K type strain sequencing project: providing services to taxonomists for standard genome sequencing and annotation.</title>
        <authorList>
            <consortium name="The Broad Institute Genomics Platform"/>
            <consortium name="The Broad Institute Genome Sequencing Center for Infectious Disease"/>
            <person name="Wu L."/>
            <person name="Ma J."/>
        </authorList>
    </citation>
    <scope>NUCLEOTIDE SEQUENCE [LARGE SCALE GENOMIC DNA]</scope>
    <source>
        <strain evidence="2">JCM 16578</strain>
    </source>
</reference>
<proteinExistence type="predicted"/>
<organism evidence="1 2">
    <name type="scientific">Streptomyces lannensis</name>
    <dbReference type="NCBI Taxonomy" id="766498"/>
    <lineage>
        <taxon>Bacteria</taxon>
        <taxon>Bacillati</taxon>
        <taxon>Actinomycetota</taxon>
        <taxon>Actinomycetes</taxon>
        <taxon>Kitasatosporales</taxon>
        <taxon>Streptomycetaceae</taxon>
        <taxon>Streptomyces</taxon>
    </lineage>
</organism>
<protein>
    <submittedName>
        <fullName evidence="1">Uncharacterized protein</fullName>
    </submittedName>
</protein>
<dbReference type="Proteomes" id="UP001501563">
    <property type="component" value="Unassembled WGS sequence"/>
</dbReference>
<comment type="caution">
    <text evidence="1">The sequence shown here is derived from an EMBL/GenBank/DDBJ whole genome shotgun (WGS) entry which is preliminary data.</text>
</comment>
<evidence type="ECO:0000313" key="1">
    <source>
        <dbReference type="EMBL" id="GAA3894613.1"/>
    </source>
</evidence>
<dbReference type="InterPro" id="IPR044859">
    <property type="entry name" value="Allene_oxi_cyc_Dirigent"/>
</dbReference>
<gene>
    <name evidence="1" type="ORF">GCM10022207_73430</name>
</gene>
<sequence>MTAHAEQITYLSNGNPQTGVGKQYLYINTIQRNGRPFGTEMLECTQIGGTLTSPSPHSDQCRGTFLFPDGQVTWQNGTSSPTSAPPEDIDIAITGGTDRYAGATGYGHVNLTAPGESTQTLHLWLRPEVSGR</sequence>
<name>A0ABP7L7J9_9ACTN</name>
<dbReference type="Gene3D" id="2.40.480.10">
    <property type="entry name" value="Allene oxide cyclase-like"/>
    <property type="match status" value="1"/>
</dbReference>
<evidence type="ECO:0000313" key="2">
    <source>
        <dbReference type="Proteomes" id="UP001501563"/>
    </source>
</evidence>
<accession>A0ABP7L7J9</accession>